<organism evidence="14 15">
    <name type="scientific">Tetrapisispora phaffii (strain ATCC 24235 / CBS 4417 / NBRC 1672 / NRRL Y-8282 / UCD 70-5)</name>
    <name type="common">Yeast</name>
    <name type="synonym">Fabospora phaffii</name>
    <dbReference type="NCBI Taxonomy" id="1071381"/>
    <lineage>
        <taxon>Eukaryota</taxon>
        <taxon>Fungi</taxon>
        <taxon>Dikarya</taxon>
        <taxon>Ascomycota</taxon>
        <taxon>Saccharomycotina</taxon>
        <taxon>Saccharomycetes</taxon>
        <taxon>Saccharomycetales</taxon>
        <taxon>Saccharomycetaceae</taxon>
        <taxon>Tetrapisispora</taxon>
    </lineage>
</organism>
<evidence type="ECO:0000313" key="14">
    <source>
        <dbReference type="EMBL" id="CCE63492.1"/>
    </source>
</evidence>
<dbReference type="InterPro" id="IPR050147">
    <property type="entry name" value="Ser/Thr_Dehydratase"/>
</dbReference>
<keyword evidence="10" id="KW-0456">Lyase</keyword>
<dbReference type="PANTHER" id="PTHR48078:SF2">
    <property type="entry name" value="CATABOLIC L-SERINE_THREONINE DEHYDRATASE"/>
    <property type="match status" value="1"/>
</dbReference>
<dbReference type="GO" id="GO:0004794">
    <property type="term" value="F:threonine deaminase activity"/>
    <property type="evidence" value="ECO:0007669"/>
    <property type="project" value="EnsemblFungi"/>
</dbReference>
<dbReference type="FunFam" id="3.40.50.1100:FF:000040">
    <property type="entry name" value="L-serine dehydratase, putative"/>
    <property type="match status" value="1"/>
</dbReference>
<comment type="similarity">
    <text evidence="4">Belongs to the serine/threonine dehydratase family.</text>
</comment>
<evidence type="ECO:0000256" key="10">
    <source>
        <dbReference type="ARBA" id="ARBA00023239"/>
    </source>
</evidence>
<dbReference type="PANTHER" id="PTHR48078">
    <property type="entry name" value="THREONINE DEHYDRATASE, MITOCHONDRIAL-RELATED"/>
    <property type="match status" value="1"/>
</dbReference>
<dbReference type="CDD" id="cd06448">
    <property type="entry name" value="L-Ser-dehyd"/>
    <property type="match status" value="1"/>
</dbReference>
<dbReference type="EC" id="4.3.1.17" evidence="5"/>
<comment type="subcellular location">
    <subcellularLocation>
        <location evidence="2">Cytoplasm</location>
    </subcellularLocation>
</comment>
<dbReference type="Pfam" id="PF00291">
    <property type="entry name" value="PALP"/>
    <property type="match status" value="1"/>
</dbReference>
<evidence type="ECO:0000256" key="9">
    <source>
        <dbReference type="ARBA" id="ARBA00022898"/>
    </source>
</evidence>
<dbReference type="STRING" id="1071381.G8BUB4"/>
<accession>G8BUB4</accession>
<gene>
    <name evidence="14" type="primary">TPHA0E04040</name>
    <name evidence="14" type="ordered locus">TPHA_0E04040</name>
</gene>
<evidence type="ECO:0000313" key="15">
    <source>
        <dbReference type="Proteomes" id="UP000005666"/>
    </source>
</evidence>
<evidence type="ECO:0000256" key="8">
    <source>
        <dbReference type="ARBA" id="ARBA00022490"/>
    </source>
</evidence>
<dbReference type="InterPro" id="IPR000634">
    <property type="entry name" value="Ser/Thr_deHydtase_PyrdxlP-BS"/>
</dbReference>
<dbReference type="EMBL" id="HE612860">
    <property type="protein sequence ID" value="CCE63492.1"/>
    <property type="molecule type" value="Genomic_DNA"/>
</dbReference>
<dbReference type="SUPFAM" id="SSF53686">
    <property type="entry name" value="Tryptophan synthase beta subunit-like PLP-dependent enzymes"/>
    <property type="match status" value="1"/>
</dbReference>
<dbReference type="Gene3D" id="3.40.50.1100">
    <property type="match status" value="2"/>
</dbReference>
<dbReference type="OrthoDB" id="7773036at2759"/>
<dbReference type="GO" id="GO:0042645">
    <property type="term" value="C:mitochondrial nucleoid"/>
    <property type="evidence" value="ECO:0007669"/>
    <property type="project" value="EnsemblFungi"/>
</dbReference>
<evidence type="ECO:0000256" key="11">
    <source>
        <dbReference type="ARBA" id="ARBA00041766"/>
    </source>
</evidence>
<dbReference type="GeneID" id="11531143"/>
<proteinExistence type="inferred from homology"/>
<dbReference type="GO" id="GO:0030170">
    <property type="term" value="F:pyridoxal phosphate binding"/>
    <property type="evidence" value="ECO:0007669"/>
    <property type="project" value="InterPro"/>
</dbReference>
<dbReference type="AlphaFoldDB" id="G8BUB4"/>
<dbReference type="InterPro" id="IPR001926">
    <property type="entry name" value="TrpB-like_PALP"/>
</dbReference>
<evidence type="ECO:0000256" key="3">
    <source>
        <dbReference type="ARBA" id="ARBA00004742"/>
    </source>
</evidence>
<dbReference type="InterPro" id="IPR036052">
    <property type="entry name" value="TrpB-like_PALP_sf"/>
</dbReference>
<dbReference type="OMA" id="AEQGCEH"/>
<evidence type="ECO:0000256" key="5">
    <source>
        <dbReference type="ARBA" id="ARBA00012093"/>
    </source>
</evidence>
<protein>
    <recommendedName>
        <fullName evidence="6">L-serine dehydratase</fullName>
        <ecNumber evidence="5">4.3.1.17</ecNumber>
    </recommendedName>
    <alternativeName>
        <fullName evidence="11">L-serine deaminase</fullName>
    </alternativeName>
</protein>
<comment type="pathway">
    <text evidence="3">Carbohydrate biosynthesis; gluconeogenesis.</text>
</comment>
<comment type="catalytic activity">
    <reaction evidence="12">
        <text>L-serine = pyruvate + NH4(+)</text>
        <dbReference type="Rhea" id="RHEA:19169"/>
        <dbReference type="ChEBI" id="CHEBI:15361"/>
        <dbReference type="ChEBI" id="CHEBI:28938"/>
        <dbReference type="ChEBI" id="CHEBI:33384"/>
        <dbReference type="EC" id="4.3.1.17"/>
    </reaction>
</comment>
<dbReference type="GO" id="GO:0003941">
    <property type="term" value="F:L-serine ammonia-lyase activity"/>
    <property type="evidence" value="ECO:0007669"/>
    <property type="project" value="UniProtKB-EC"/>
</dbReference>
<evidence type="ECO:0000256" key="2">
    <source>
        <dbReference type="ARBA" id="ARBA00004496"/>
    </source>
</evidence>
<evidence type="ECO:0000256" key="7">
    <source>
        <dbReference type="ARBA" id="ARBA00022432"/>
    </source>
</evidence>
<name>G8BUB4_TETPH</name>
<comment type="cofactor">
    <cofactor evidence="1">
        <name>pyridoxal 5'-phosphate</name>
        <dbReference type="ChEBI" id="CHEBI:597326"/>
    </cofactor>
</comment>
<sequence length="357" mass="39113">MSQVYNKTPLLRHLFPGKNLPQVFLKYECFQPSGSFKSRGIGNLIQSTSLEIQKNSKKSPEVFSSSGGNAGLAAATASKMLSLPCTVVVPTATKLRMVEKIKATGANVIVKGNHWKEADTYLKTNVLSNIDKKLIEPIYVHPFDNKKIWEGHATMIDEIVETFGQQHIPIEKVKAIVCSVGGGGLYNGIIQGLEKHDLATKIPVVGVETLGCHVFNTSLKMGKVIQFEKINTIATSLGTANISNQTFEYAKKYNTKSIVVDDLKVVETCLKFTRDSNMVAEPACGAALHMGYNMDILEKSLGKKLATDDIVLIIACGGSSNTVQELEASLTELKNKSNEKENYSIFHSLRFQLTLNN</sequence>
<keyword evidence="8" id="KW-0963">Cytoplasm</keyword>
<keyword evidence="9" id="KW-0663">Pyridoxal phosphate</keyword>
<evidence type="ECO:0000256" key="12">
    <source>
        <dbReference type="ARBA" id="ARBA00049406"/>
    </source>
</evidence>
<dbReference type="KEGG" id="tpf:TPHA_0E04040"/>
<dbReference type="RefSeq" id="XP_003685926.1">
    <property type="nucleotide sequence ID" value="XM_003685878.1"/>
</dbReference>
<evidence type="ECO:0000256" key="1">
    <source>
        <dbReference type="ARBA" id="ARBA00001933"/>
    </source>
</evidence>
<evidence type="ECO:0000259" key="13">
    <source>
        <dbReference type="Pfam" id="PF00291"/>
    </source>
</evidence>
<keyword evidence="15" id="KW-1185">Reference proteome</keyword>
<dbReference type="eggNOG" id="KOG1250">
    <property type="taxonomic scope" value="Eukaryota"/>
</dbReference>
<dbReference type="Proteomes" id="UP000005666">
    <property type="component" value="Chromosome 5"/>
</dbReference>
<feature type="domain" description="Tryptophan synthase beta chain-like PALP" evidence="13">
    <location>
        <begin position="2"/>
        <end position="317"/>
    </location>
</feature>
<dbReference type="HOGENOM" id="CLU_021152_3_1_1"/>
<dbReference type="GO" id="GO:0006567">
    <property type="term" value="P:L-threonine catabolic process"/>
    <property type="evidence" value="ECO:0007669"/>
    <property type="project" value="EnsemblFungi"/>
</dbReference>
<dbReference type="FunFam" id="3.40.50.1100:FF:000068">
    <property type="entry name" value="Catabolic L-serine/threonine dehydratase"/>
    <property type="match status" value="1"/>
</dbReference>
<reference evidence="14 15" key="1">
    <citation type="journal article" date="2011" name="Proc. Natl. Acad. Sci. U.S.A.">
        <title>Evolutionary erosion of yeast sex chromosomes by mating-type switching accidents.</title>
        <authorList>
            <person name="Gordon J.L."/>
            <person name="Armisen D."/>
            <person name="Proux-Wera E."/>
            <person name="Oheigeartaigh S.S."/>
            <person name="Byrne K.P."/>
            <person name="Wolfe K.H."/>
        </authorList>
    </citation>
    <scope>NUCLEOTIDE SEQUENCE [LARGE SCALE GENOMIC DNA]</scope>
    <source>
        <strain evidence="15">ATCC 24235 / CBS 4417 / NBRC 1672 / NRRL Y-8282 / UCD 70-5</strain>
    </source>
</reference>
<keyword evidence="7" id="KW-0312">Gluconeogenesis</keyword>
<dbReference type="GO" id="GO:0009097">
    <property type="term" value="P:isoleucine biosynthetic process"/>
    <property type="evidence" value="ECO:0007669"/>
    <property type="project" value="TreeGrafter"/>
</dbReference>
<dbReference type="PROSITE" id="PS00165">
    <property type="entry name" value="DEHYDRATASE_SER_THR"/>
    <property type="match status" value="1"/>
</dbReference>
<evidence type="ECO:0000256" key="6">
    <source>
        <dbReference type="ARBA" id="ARBA00018995"/>
    </source>
</evidence>
<dbReference type="GO" id="GO:0006094">
    <property type="term" value="P:gluconeogenesis"/>
    <property type="evidence" value="ECO:0007669"/>
    <property type="project" value="UniProtKB-KW"/>
</dbReference>
<evidence type="ECO:0000256" key="4">
    <source>
        <dbReference type="ARBA" id="ARBA00010869"/>
    </source>
</evidence>
<dbReference type="GO" id="GO:0006565">
    <property type="term" value="P:L-serine catabolic process"/>
    <property type="evidence" value="ECO:0007669"/>
    <property type="project" value="EnsemblFungi"/>
</dbReference>